<name>A0AAP0IZ16_9MAGN</name>
<protein>
    <submittedName>
        <fullName evidence="1">Uncharacterized protein</fullName>
    </submittedName>
</protein>
<comment type="caution">
    <text evidence="1">The sequence shown here is derived from an EMBL/GenBank/DDBJ whole genome shotgun (WGS) entry which is preliminary data.</text>
</comment>
<dbReference type="AlphaFoldDB" id="A0AAP0IZ16"/>
<dbReference type="Proteomes" id="UP001417504">
    <property type="component" value="Unassembled WGS sequence"/>
</dbReference>
<evidence type="ECO:0000313" key="1">
    <source>
        <dbReference type="EMBL" id="KAK9123795.1"/>
    </source>
</evidence>
<accession>A0AAP0IZ16</accession>
<gene>
    <name evidence="1" type="ORF">Sjap_013397</name>
</gene>
<reference evidence="1 2" key="1">
    <citation type="submission" date="2024-01" db="EMBL/GenBank/DDBJ databases">
        <title>Genome assemblies of Stephania.</title>
        <authorList>
            <person name="Yang L."/>
        </authorList>
    </citation>
    <scope>NUCLEOTIDE SEQUENCE [LARGE SCALE GENOMIC DNA]</scope>
    <source>
        <strain evidence="1">QJT</strain>
        <tissue evidence="1">Leaf</tissue>
    </source>
</reference>
<evidence type="ECO:0000313" key="2">
    <source>
        <dbReference type="Proteomes" id="UP001417504"/>
    </source>
</evidence>
<keyword evidence="2" id="KW-1185">Reference proteome</keyword>
<organism evidence="1 2">
    <name type="scientific">Stephania japonica</name>
    <dbReference type="NCBI Taxonomy" id="461633"/>
    <lineage>
        <taxon>Eukaryota</taxon>
        <taxon>Viridiplantae</taxon>
        <taxon>Streptophyta</taxon>
        <taxon>Embryophyta</taxon>
        <taxon>Tracheophyta</taxon>
        <taxon>Spermatophyta</taxon>
        <taxon>Magnoliopsida</taxon>
        <taxon>Ranunculales</taxon>
        <taxon>Menispermaceae</taxon>
        <taxon>Menispermoideae</taxon>
        <taxon>Cissampelideae</taxon>
        <taxon>Stephania</taxon>
    </lineage>
</organism>
<sequence length="70" mass="8182">MTERLRYDEKKPKISEAFEGSSSLETTERLKHALRQEFNGRSPPLLLSRRSTRSLFVHDPNGRKTLCNQH</sequence>
<proteinExistence type="predicted"/>
<dbReference type="EMBL" id="JBBNAE010000005">
    <property type="protein sequence ID" value="KAK9123795.1"/>
    <property type="molecule type" value="Genomic_DNA"/>
</dbReference>